<keyword evidence="3" id="KW-0408">Iron</keyword>
<evidence type="ECO:0000256" key="4">
    <source>
        <dbReference type="ARBA" id="ARBA00023014"/>
    </source>
</evidence>
<keyword evidence="4" id="KW-0411">Iron-sulfur</keyword>
<dbReference type="PANTHER" id="PTHR43498">
    <property type="entry name" value="FERREDOXIN:COB-COM HETERODISULFIDE REDUCTASE SUBUNIT A"/>
    <property type="match status" value="1"/>
</dbReference>
<gene>
    <name evidence="5" type="ORF">S01H1_80324</name>
</gene>
<organism evidence="5">
    <name type="scientific">marine sediment metagenome</name>
    <dbReference type="NCBI Taxonomy" id="412755"/>
    <lineage>
        <taxon>unclassified sequences</taxon>
        <taxon>metagenomes</taxon>
        <taxon>ecological metagenomes</taxon>
    </lineage>
</organism>
<sequence>DDTGDGDLAAGAGARYEKVEKVGQRMMPVTLMYRVAGIPRPAADEGRLWINGLTTMWGPRIGEVDGTDAADLTEAEIKARRAVQEHVAELRKRFPDATLVETAAVVGVRETRRIVGLYTITEEDVLSGRPQSDSVAVSSNPVPGYYGQRRFLEHLGFEIPYRSLVPADLDNVLLAGRCISASQPAFQSARSMAPAMAISQASGTAAAMCISAGRRPADLD</sequence>
<feature type="non-terminal residue" evidence="5">
    <location>
        <position position="1"/>
    </location>
</feature>
<feature type="non-terminal residue" evidence="5">
    <location>
        <position position="220"/>
    </location>
</feature>
<dbReference type="GO" id="GO:0016491">
    <property type="term" value="F:oxidoreductase activity"/>
    <property type="evidence" value="ECO:0007669"/>
    <property type="project" value="UniProtKB-KW"/>
</dbReference>
<comment type="caution">
    <text evidence="5">The sequence shown here is derived from an EMBL/GenBank/DDBJ whole genome shotgun (WGS) entry which is preliminary data.</text>
</comment>
<evidence type="ECO:0000256" key="3">
    <source>
        <dbReference type="ARBA" id="ARBA00023004"/>
    </source>
</evidence>
<proteinExistence type="predicted"/>
<accession>X0XU90</accession>
<protein>
    <recommendedName>
        <fullName evidence="6">FAD-dependent oxidoreductase</fullName>
    </recommendedName>
</protein>
<dbReference type="AlphaFoldDB" id="X0XU90"/>
<keyword evidence="2" id="KW-0560">Oxidoreductase</keyword>
<dbReference type="InterPro" id="IPR039650">
    <property type="entry name" value="HdrA-like"/>
</dbReference>
<keyword evidence="1" id="KW-0479">Metal-binding</keyword>
<dbReference type="Pfam" id="PF12831">
    <property type="entry name" value="FAD_oxidored"/>
    <property type="match status" value="1"/>
</dbReference>
<dbReference type="GO" id="GO:0046872">
    <property type="term" value="F:metal ion binding"/>
    <property type="evidence" value="ECO:0007669"/>
    <property type="project" value="UniProtKB-KW"/>
</dbReference>
<name>X0XU90_9ZZZZ</name>
<evidence type="ECO:0000256" key="2">
    <source>
        <dbReference type="ARBA" id="ARBA00023002"/>
    </source>
</evidence>
<evidence type="ECO:0000313" key="5">
    <source>
        <dbReference type="EMBL" id="GAG46865.1"/>
    </source>
</evidence>
<evidence type="ECO:0000256" key="1">
    <source>
        <dbReference type="ARBA" id="ARBA00022723"/>
    </source>
</evidence>
<evidence type="ECO:0008006" key="6">
    <source>
        <dbReference type="Google" id="ProtNLM"/>
    </source>
</evidence>
<dbReference type="EMBL" id="BARS01054233">
    <property type="protein sequence ID" value="GAG46865.1"/>
    <property type="molecule type" value="Genomic_DNA"/>
</dbReference>
<reference evidence="5" key="1">
    <citation type="journal article" date="2014" name="Front. Microbiol.">
        <title>High frequency of phylogenetically diverse reductive dehalogenase-homologous genes in deep subseafloor sedimentary metagenomes.</title>
        <authorList>
            <person name="Kawai M."/>
            <person name="Futagami T."/>
            <person name="Toyoda A."/>
            <person name="Takaki Y."/>
            <person name="Nishi S."/>
            <person name="Hori S."/>
            <person name="Arai W."/>
            <person name="Tsubouchi T."/>
            <person name="Morono Y."/>
            <person name="Uchiyama I."/>
            <person name="Ito T."/>
            <person name="Fujiyama A."/>
            <person name="Inagaki F."/>
            <person name="Takami H."/>
        </authorList>
    </citation>
    <scope>NUCLEOTIDE SEQUENCE</scope>
    <source>
        <strain evidence="5">Expedition CK06-06</strain>
    </source>
</reference>
<dbReference type="PANTHER" id="PTHR43498:SF1">
    <property type="entry name" value="COB--COM HETERODISULFIDE REDUCTASE IRON-SULFUR SUBUNIT A"/>
    <property type="match status" value="1"/>
</dbReference>
<dbReference type="GO" id="GO:0051536">
    <property type="term" value="F:iron-sulfur cluster binding"/>
    <property type="evidence" value="ECO:0007669"/>
    <property type="project" value="UniProtKB-KW"/>
</dbReference>